<dbReference type="InterPro" id="IPR031452">
    <property type="entry name" value="Kre1"/>
</dbReference>
<gene>
    <name evidence="1" type="ORF">K432DRAFT_297765</name>
</gene>
<keyword evidence="2" id="KW-1185">Reference proteome</keyword>
<dbReference type="Proteomes" id="UP000250266">
    <property type="component" value="Unassembled WGS sequence"/>
</dbReference>
<protein>
    <submittedName>
        <fullName evidence="1">Uncharacterized protein</fullName>
    </submittedName>
</protein>
<dbReference type="EMBL" id="KV744961">
    <property type="protein sequence ID" value="OCK80409.1"/>
    <property type="molecule type" value="Genomic_DNA"/>
</dbReference>
<evidence type="ECO:0000313" key="1">
    <source>
        <dbReference type="EMBL" id="OCK80409.1"/>
    </source>
</evidence>
<reference evidence="1 2" key="1">
    <citation type="journal article" date="2016" name="Nat. Commun.">
        <title>Ectomycorrhizal ecology is imprinted in the genome of the dominant symbiotic fungus Cenococcum geophilum.</title>
        <authorList>
            <consortium name="DOE Joint Genome Institute"/>
            <person name="Peter M."/>
            <person name="Kohler A."/>
            <person name="Ohm R.A."/>
            <person name="Kuo A."/>
            <person name="Krutzmann J."/>
            <person name="Morin E."/>
            <person name="Arend M."/>
            <person name="Barry K.W."/>
            <person name="Binder M."/>
            <person name="Choi C."/>
            <person name="Clum A."/>
            <person name="Copeland A."/>
            <person name="Grisel N."/>
            <person name="Haridas S."/>
            <person name="Kipfer T."/>
            <person name="LaButti K."/>
            <person name="Lindquist E."/>
            <person name="Lipzen A."/>
            <person name="Maire R."/>
            <person name="Meier B."/>
            <person name="Mihaltcheva S."/>
            <person name="Molinier V."/>
            <person name="Murat C."/>
            <person name="Poggeler S."/>
            <person name="Quandt C.A."/>
            <person name="Sperisen C."/>
            <person name="Tritt A."/>
            <person name="Tisserant E."/>
            <person name="Crous P.W."/>
            <person name="Henrissat B."/>
            <person name="Nehls U."/>
            <person name="Egli S."/>
            <person name="Spatafora J.W."/>
            <person name="Grigoriev I.V."/>
            <person name="Martin F.M."/>
        </authorList>
    </citation>
    <scope>NUCLEOTIDE SEQUENCE [LARGE SCALE GENOMIC DNA]</scope>
    <source>
        <strain evidence="1 2">CBS 459.81</strain>
    </source>
</reference>
<organism evidence="1 2">
    <name type="scientific">Lepidopterella palustris CBS 459.81</name>
    <dbReference type="NCBI Taxonomy" id="1314670"/>
    <lineage>
        <taxon>Eukaryota</taxon>
        <taxon>Fungi</taxon>
        <taxon>Dikarya</taxon>
        <taxon>Ascomycota</taxon>
        <taxon>Pezizomycotina</taxon>
        <taxon>Dothideomycetes</taxon>
        <taxon>Pleosporomycetidae</taxon>
        <taxon>Mytilinidiales</taxon>
        <taxon>Argynnaceae</taxon>
        <taxon>Lepidopterella</taxon>
    </lineage>
</organism>
<evidence type="ECO:0000313" key="2">
    <source>
        <dbReference type="Proteomes" id="UP000250266"/>
    </source>
</evidence>
<name>A0A8E2EAY0_9PEZI</name>
<accession>A0A8E2EAY0</accession>
<dbReference type="GO" id="GO:0031505">
    <property type="term" value="P:fungal-type cell wall organization"/>
    <property type="evidence" value="ECO:0007669"/>
    <property type="project" value="InterPro"/>
</dbReference>
<dbReference type="OrthoDB" id="5406216at2759"/>
<feature type="non-terminal residue" evidence="1">
    <location>
        <position position="1"/>
    </location>
</feature>
<sequence>LREVVAGAAATLAPGQVSPITTQWVESVINGVATWIEIIYTQTFAAVPEQLATAGKGEIGMGTLTGQVGVTKTYGGGGAAVETGRVWARGVVVAGAVVVVGGLVG</sequence>
<proteinExistence type="predicted"/>
<dbReference type="Pfam" id="PF17056">
    <property type="entry name" value="KRE1"/>
    <property type="match status" value="1"/>
</dbReference>
<dbReference type="AlphaFoldDB" id="A0A8E2EAY0"/>